<organism evidence="2 3">
    <name type="scientific">Amycolatopsis cynarae</name>
    <dbReference type="NCBI Taxonomy" id="2995223"/>
    <lineage>
        <taxon>Bacteria</taxon>
        <taxon>Bacillati</taxon>
        <taxon>Actinomycetota</taxon>
        <taxon>Actinomycetes</taxon>
        <taxon>Pseudonocardiales</taxon>
        <taxon>Pseudonocardiaceae</taxon>
        <taxon>Amycolatopsis</taxon>
    </lineage>
</organism>
<dbReference type="RefSeq" id="WP_268755981.1">
    <property type="nucleotide sequence ID" value="NZ_CP113836.1"/>
</dbReference>
<dbReference type="Proteomes" id="UP001163203">
    <property type="component" value="Chromosome"/>
</dbReference>
<dbReference type="EMBL" id="CP113836">
    <property type="protein sequence ID" value="WAL65837.1"/>
    <property type="molecule type" value="Genomic_DNA"/>
</dbReference>
<evidence type="ECO:0000313" key="3">
    <source>
        <dbReference type="Proteomes" id="UP001163203"/>
    </source>
</evidence>
<name>A0ABY7B0M2_9PSEU</name>
<feature type="region of interest" description="Disordered" evidence="1">
    <location>
        <begin position="31"/>
        <end position="54"/>
    </location>
</feature>
<evidence type="ECO:0000256" key="1">
    <source>
        <dbReference type="SAM" id="MobiDB-lite"/>
    </source>
</evidence>
<reference evidence="2" key="1">
    <citation type="submission" date="2022-11" db="EMBL/GenBank/DDBJ databases">
        <authorList>
            <person name="Mo P."/>
        </authorList>
    </citation>
    <scope>NUCLEOTIDE SEQUENCE</scope>
    <source>
        <strain evidence="2">HUAS 11-8</strain>
    </source>
</reference>
<evidence type="ECO:0000313" key="2">
    <source>
        <dbReference type="EMBL" id="WAL65837.1"/>
    </source>
</evidence>
<protein>
    <recommendedName>
        <fullName evidence="4">Integrase</fullName>
    </recommendedName>
</protein>
<proteinExistence type="predicted"/>
<evidence type="ECO:0008006" key="4">
    <source>
        <dbReference type="Google" id="ProtNLM"/>
    </source>
</evidence>
<sequence>MGHDDMRAALIYQWATSDADERIADRLSELVDEHRKRDAEDPDYGDSGTRVPVG</sequence>
<keyword evidence="3" id="KW-1185">Reference proteome</keyword>
<gene>
    <name evidence="2" type="ORF">ORV05_34115</name>
</gene>
<accession>A0ABY7B0M2</accession>